<dbReference type="CDD" id="cd00570">
    <property type="entry name" value="GST_N_family"/>
    <property type="match status" value="1"/>
</dbReference>
<dbReference type="Pfam" id="PF13409">
    <property type="entry name" value="GST_N_2"/>
    <property type="match status" value="1"/>
</dbReference>
<dbReference type="Gene3D" id="1.20.1050.10">
    <property type="match status" value="1"/>
</dbReference>
<dbReference type="GO" id="GO:0005737">
    <property type="term" value="C:cytoplasm"/>
    <property type="evidence" value="ECO:0007669"/>
    <property type="project" value="TreeGrafter"/>
</dbReference>
<evidence type="ECO:0000259" key="3">
    <source>
        <dbReference type="PROSITE" id="PS50405"/>
    </source>
</evidence>
<dbReference type="KEGG" id="aaf:AURANDRAFT_26383"/>
<dbReference type="PROSITE" id="PS50405">
    <property type="entry name" value="GST_CTER"/>
    <property type="match status" value="1"/>
</dbReference>
<dbReference type="eggNOG" id="KOG1422">
    <property type="taxonomic scope" value="Eukaryota"/>
</dbReference>
<dbReference type="SUPFAM" id="SSF52833">
    <property type="entry name" value="Thioredoxin-like"/>
    <property type="match status" value="1"/>
</dbReference>
<evidence type="ECO:0000256" key="1">
    <source>
        <dbReference type="SAM" id="MobiDB-lite"/>
    </source>
</evidence>
<protein>
    <recommendedName>
        <fullName evidence="6">GST N-terminal domain-containing protein</fullName>
    </recommendedName>
</protein>
<dbReference type="InterPro" id="IPR036282">
    <property type="entry name" value="Glutathione-S-Trfase_C_sf"/>
</dbReference>
<dbReference type="InterPro" id="IPR004045">
    <property type="entry name" value="Glutathione_S-Trfase_N"/>
</dbReference>
<dbReference type="Pfam" id="PF13410">
    <property type="entry name" value="GST_C_2"/>
    <property type="match status" value="1"/>
</dbReference>
<dbReference type="Gene3D" id="3.40.30.10">
    <property type="entry name" value="Glutaredoxin"/>
    <property type="match status" value="1"/>
</dbReference>
<dbReference type="CDD" id="cd00299">
    <property type="entry name" value="GST_C_family"/>
    <property type="match status" value="1"/>
</dbReference>
<dbReference type="InterPro" id="IPR050983">
    <property type="entry name" value="GST_Omega/HSP26"/>
</dbReference>
<dbReference type="Proteomes" id="UP000002729">
    <property type="component" value="Unassembled WGS sequence"/>
</dbReference>
<dbReference type="InterPro" id="IPR036249">
    <property type="entry name" value="Thioredoxin-like_sf"/>
</dbReference>
<dbReference type="PROSITE" id="PS51354">
    <property type="entry name" value="GLUTAREDOXIN_2"/>
    <property type="match status" value="1"/>
</dbReference>
<dbReference type="InParanoid" id="F0Y961"/>
<accession>F0Y961</accession>
<organism evidence="5">
    <name type="scientific">Aureococcus anophagefferens</name>
    <name type="common">Harmful bloom alga</name>
    <dbReference type="NCBI Taxonomy" id="44056"/>
    <lineage>
        <taxon>Eukaryota</taxon>
        <taxon>Sar</taxon>
        <taxon>Stramenopiles</taxon>
        <taxon>Ochrophyta</taxon>
        <taxon>Pelagophyceae</taxon>
        <taxon>Pelagomonadales</taxon>
        <taxon>Pelagomonadaceae</taxon>
        <taxon>Aureococcus</taxon>
    </lineage>
</organism>
<dbReference type="InterPro" id="IPR040079">
    <property type="entry name" value="Glutathione_S-Trfase"/>
</dbReference>
<dbReference type="InterPro" id="IPR010987">
    <property type="entry name" value="Glutathione-S-Trfase_C-like"/>
</dbReference>
<reference evidence="4 5" key="1">
    <citation type="journal article" date="2011" name="Proc. Natl. Acad. Sci. U.S.A.">
        <title>Niche of harmful alga Aureococcus anophagefferens revealed through ecogenomics.</title>
        <authorList>
            <person name="Gobler C.J."/>
            <person name="Berry D.L."/>
            <person name="Dyhrman S.T."/>
            <person name="Wilhelm S.W."/>
            <person name="Salamov A."/>
            <person name="Lobanov A.V."/>
            <person name="Zhang Y."/>
            <person name="Collier J.L."/>
            <person name="Wurch L.L."/>
            <person name="Kustka A.B."/>
            <person name="Dill B.D."/>
            <person name="Shah M."/>
            <person name="VerBerkmoes N.C."/>
            <person name="Kuo A."/>
            <person name="Terry A."/>
            <person name="Pangilinan J."/>
            <person name="Lindquist E.A."/>
            <person name="Lucas S."/>
            <person name="Paulsen I.T."/>
            <person name="Hattenrath-Lehmann T.K."/>
            <person name="Talmage S.C."/>
            <person name="Walker E.A."/>
            <person name="Koch F."/>
            <person name="Burson A.M."/>
            <person name="Marcoval M.A."/>
            <person name="Tang Y.Z."/>
            <person name="Lecleir G.R."/>
            <person name="Coyne K.J."/>
            <person name="Berg G.M."/>
            <person name="Bertrand E.M."/>
            <person name="Saito M.A."/>
            <person name="Gladyshev V.N."/>
            <person name="Grigoriev I.V."/>
        </authorList>
    </citation>
    <scope>NUCLEOTIDE SEQUENCE [LARGE SCALE GENOMIC DNA]</scope>
    <source>
        <strain evidence="5">CCMP 1984</strain>
    </source>
</reference>
<proteinExistence type="predicted"/>
<dbReference type="OMA" id="WIWLEEM"/>
<feature type="domain" description="GST C-terminal" evidence="3">
    <location>
        <begin position="100"/>
        <end position="254"/>
    </location>
</feature>
<dbReference type="GeneID" id="20220203"/>
<feature type="region of interest" description="Disordered" evidence="1">
    <location>
        <begin position="386"/>
        <end position="411"/>
    </location>
</feature>
<feature type="domain" description="GST N-terminal" evidence="2">
    <location>
        <begin position="41"/>
        <end position="122"/>
    </location>
</feature>
<evidence type="ECO:0000259" key="2">
    <source>
        <dbReference type="PROSITE" id="PS50404"/>
    </source>
</evidence>
<evidence type="ECO:0008006" key="6">
    <source>
        <dbReference type="Google" id="ProtNLM"/>
    </source>
</evidence>
<dbReference type="PANTHER" id="PTHR43968:SF14">
    <property type="entry name" value="GLUTATHIONE S-TRANSFERASE"/>
    <property type="match status" value="1"/>
</dbReference>
<evidence type="ECO:0000313" key="4">
    <source>
        <dbReference type="EMBL" id="EGB08181.1"/>
    </source>
</evidence>
<dbReference type="SFLD" id="SFLDG00358">
    <property type="entry name" value="Main_(cytGST)"/>
    <property type="match status" value="1"/>
</dbReference>
<dbReference type="RefSeq" id="XP_009036916.1">
    <property type="nucleotide sequence ID" value="XM_009038668.1"/>
</dbReference>
<sequence>MWTWKKVAQATSGRVADLAHGPSCAQSRLRLFGASEKDVRVTLFRDHHAWCPYCQKIWLWLEEKRVPYRVKKVTMFCYGEKEAWYTRVVPSGMLPAVELDGRIVTESDVILERLEATFGPLVREMNDRDVVACRRLERRLFGAWCEWLCRPQRSAAAEQRSKAQFEAVADAVEDLLARRPGAFFLGDEFTTADVVFVPYVERMSASLFYYKGFRLRDPAARPRLCAWFDTLETREAYVGTQSDFHTHCHDLPPQMGGCYESGDAAQAAARDLVDARAGGVPAETTVPVPDDAKLVAAARVAQFRSQIAAVNGELADAAAVDGALLAAVANLLDGGTAAAPPPGTAAALRYVKDRVNVPRDMPIHSARALCAALEATAALDSAAVPRSKIRLKDRRDQDPRPFQSAGVRVTA</sequence>
<dbReference type="OrthoDB" id="4951845at2759"/>
<dbReference type="PROSITE" id="PS50404">
    <property type="entry name" value="GST_NTER"/>
    <property type="match status" value="1"/>
</dbReference>
<name>F0Y961_AURAN</name>
<keyword evidence="5" id="KW-1185">Reference proteome</keyword>
<evidence type="ECO:0000313" key="5">
    <source>
        <dbReference type="Proteomes" id="UP000002729"/>
    </source>
</evidence>
<dbReference type="PANTHER" id="PTHR43968">
    <property type="match status" value="1"/>
</dbReference>
<dbReference type="EMBL" id="GL833128">
    <property type="protein sequence ID" value="EGB08181.1"/>
    <property type="molecule type" value="Genomic_DNA"/>
</dbReference>
<gene>
    <name evidence="4" type="ORF">AURANDRAFT_26383</name>
</gene>
<dbReference type="AlphaFoldDB" id="F0Y961"/>
<dbReference type="SUPFAM" id="SSF47616">
    <property type="entry name" value="GST C-terminal domain-like"/>
    <property type="match status" value="1"/>
</dbReference>
<dbReference type="SFLD" id="SFLDS00019">
    <property type="entry name" value="Glutathione_Transferase_(cytos"/>
    <property type="match status" value="1"/>
</dbReference>